<evidence type="ECO:0000256" key="1">
    <source>
        <dbReference type="ARBA" id="ARBA00023002"/>
    </source>
</evidence>
<feature type="domain" description="Gfo/Idh/MocA-like oxidoreductase N-terminal" evidence="2">
    <location>
        <begin position="6"/>
        <end position="118"/>
    </location>
</feature>
<proteinExistence type="predicted"/>
<keyword evidence="1" id="KW-0560">Oxidoreductase</keyword>
<organism evidence="4">
    <name type="scientific">Caldilineaceae bacterium SB0664_bin_27</name>
    <dbReference type="NCBI Taxonomy" id="2605260"/>
    <lineage>
        <taxon>Bacteria</taxon>
        <taxon>Bacillati</taxon>
        <taxon>Chloroflexota</taxon>
        <taxon>Caldilineae</taxon>
        <taxon>Caldilineales</taxon>
        <taxon>Caldilineaceae</taxon>
    </lineage>
</organism>
<reference evidence="4" key="1">
    <citation type="submission" date="2019-09" db="EMBL/GenBank/DDBJ databases">
        <title>Characterisation of the sponge microbiome using genome-centric metagenomics.</title>
        <authorList>
            <person name="Engelberts J.P."/>
            <person name="Robbins S.J."/>
            <person name="De Goeij J.M."/>
            <person name="Aranda M."/>
            <person name="Bell S.C."/>
            <person name="Webster N.S."/>
        </authorList>
    </citation>
    <scope>NUCLEOTIDE SEQUENCE</scope>
    <source>
        <strain evidence="4">SB0664_bin_27</strain>
    </source>
</reference>
<name>A0A6B0Z0V6_9CHLR</name>
<dbReference type="Gene3D" id="3.40.50.720">
    <property type="entry name" value="NAD(P)-binding Rossmann-like Domain"/>
    <property type="match status" value="1"/>
</dbReference>
<evidence type="ECO:0000259" key="3">
    <source>
        <dbReference type="Pfam" id="PF22725"/>
    </source>
</evidence>
<dbReference type="Pfam" id="PF01408">
    <property type="entry name" value="GFO_IDH_MocA"/>
    <property type="match status" value="1"/>
</dbReference>
<comment type="caution">
    <text evidence="4">The sequence shown here is derived from an EMBL/GenBank/DDBJ whole genome shotgun (WGS) entry which is preliminary data.</text>
</comment>
<dbReference type="InterPro" id="IPR055170">
    <property type="entry name" value="GFO_IDH_MocA-like_dom"/>
</dbReference>
<dbReference type="GO" id="GO:0000166">
    <property type="term" value="F:nucleotide binding"/>
    <property type="evidence" value="ECO:0007669"/>
    <property type="project" value="InterPro"/>
</dbReference>
<protein>
    <submittedName>
        <fullName evidence="4">Gfo/Idh/MocA family oxidoreductase</fullName>
    </submittedName>
</protein>
<dbReference type="PANTHER" id="PTHR43818:SF11">
    <property type="entry name" value="BCDNA.GH03377"/>
    <property type="match status" value="1"/>
</dbReference>
<gene>
    <name evidence="4" type="ORF">F4Y42_21855</name>
</gene>
<accession>A0A6B0Z0V6</accession>
<evidence type="ECO:0000259" key="2">
    <source>
        <dbReference type="Pfam" id="PF01408"/>
    </source>
</evidence>
<evidence type="ECO:0000313" key="4">
    <source>
        <dbReference type="EMBL" id="MXY96095.1"/>
    </source>
</evidence>
<sequence>MKLPARVGLVGCGIISTRYIEVSRELPEFDIKACADAVPSAAKAQAEKFGLQALSPEDLYGAPDIDMVLNLTPPPAHFSVGKAALEAGKAVYSEKPLAATFAEGKELMALANKKNLRIGCAPDTFLGAGYQSARLYLDEGIVGAPVAATAFMMSRGHEYWHANPAFFYKPGGGPMLDMGVYYLTALVHLLGPVTRVTGTARATWSERTVYSEPRKGEVIEVEVPTYVAGLLDFECGAIGTIITTFDTQASALPRIELYGETGTLNLPDPNTFGGPLQVRTHADRSWKDLPLRFGHAGNSRGIGPADMVVSTVEDGLHRANGEVALHVLEIMESIHVASETGSHVELSTHCERPRLLPEGVYAGVRPD</sequence>
<dbReference type="PANTHER" id="PTHR43818">
    <property type="entry name" value="BCDNA.GH03377"/>
    <property type="match status" value="1"/>
</dbReference>
<dbReference type="SUPFAM" id="SSF51735">
    <property type="entry name" value="NAD(P)-binding Rossmann-fold domains"/>
    <property type="match status" value="1"/>
</dbReference>
<dbReference type="Gene3D" id="3.30.360.10">
    <property type="entry name" value="Dihydrodipicolinate Reductase, domain 2"/>
    <property type="match status" value="1"/>
</dbReference>
<feature type="domain" description="GFO/IDH/MocA-like oxidoreductase" evidence="3">
    <location>
        <begin position="130"/>
        <end position="264"/>
    </location>
</feature>
<dbReference type="Pfam" id="PF22725">
    <property type="entry name" value="GFO_IDH_MocA_C3"/>
    <property type="match status" value="1"/>
</dbReference>
<dbReference type="InterPro" id="IPR050463">
    <property type="entry name" value="Gfo/Idh/MocA_oxidrdct_glycsds"/>
</dbReference>
<dbReference type="GO" id="GO:0016491">
    <property type="term" value="F:oxidoreductase activity"/>
    <property type="evidence" value="ECO:0007669"/>
    <property type="project" value="UniProtKB-KW"/>
</dbReference>
<dbReference type="AlphaFoldDB" id="A0A6B0Z0V6"/>
<dbReference type="EMBL" id="VXRG01000185">
    <property type="protein sequence ID" value="MXY96095.1"/>
    <property type="molecule type" value="Genomic_DNA"/>
</dbReference>
<dbReference type="SUPFAM" id="SSF55347">
    <property type="entry name" value="Glyceraldehyde-3-phosphate dehydrogenase-like, C-terminal domain"/>
    <property type="match status" value="1"/>
</dbReference>
<dbReference type="InterPro" id="IPR036291">
    <property type="entry name" value="NAD(P)-bd_dom_sf"/>
</dbReference>
<dbReference type="InterPro" id="IPR000683">
    <property type="entry name" value="Gfo/Idh/MocA-like_OxRdtase_N"/>
</dbReference>